<evidence type="ECO:0000313" key="4">
    <source>
        <dbReference type="EMBL" id="CAK9209675.1"/>
    </source>
</evidence>
<feature type="domain" description="Oxidoreductase N-terminal" evidence="3">
    <location>
        <begin position="12"/>
        <end position="120"/>
    </location>
</feature>
<gene>
    <name evidence="4" type="ORF">CSSPTR1EN2_LOCUS9964</name>
</gene>
<evidence type="ECO:0008006" key="6">
    <source>
        <dbReference type="Google" id="ProtNLM"/>
    </source>
</evidence>
<dbReference type="InterPro" id="IPR036291">
    <property type="entry name" value="NAD(P)-bd_dom_sf"/>
</dbReference>
<dbReference type="InterPro" id="IPR011032">
    <property type="entry name" value="GroES-like_sf"/>
</dbReference>
<keyword evidence="5" id="KW-1185">Reference proteome</keyword>
<protein>
    <recommendedName>
        <fullName evidence="6">Enoyl reductase (ER) domain-containing protein</fullName>
    </recommendedName>
</protein>
<name>A0ABP0U0V3_9BRYO</name>
<dbReference type="Gene3D" id="3.90.180.10">
    <property type="entry name" value="Medium-chain alcohol dehydrogenases, catalytic domain"/>
    <property type="match status" value="1"/>
</dbReference>
<dbReference type="PANTHER" id="PTHR43205">
    <property type="entry name" value="PROSTAGLANDIN REDUCTASE"/>
    <property type="match status" value="1"/>
</dbReference>
<keyword evidence="1" id="KW-0560">Oxidoreductase</keyword>
<dbReference type="Proteomes" id="UP001497512">
    <property type="component" value="Chromosome 17"/>
</dbReference>
<dbReference type="Pfam" id="PF16884">
    <property type="entry name" value="ADH_N_2"/>
    <property type="match status" value="1"/>
</dbReference>
<proteinExistence type="predicted"/>
<evidence type="ECO:0000259" key="2">
    <source>
        <dbReference type="Pfam" id="PF00107"/>
    </source>
</evidence>
<dbReference type="Gene3D" id="3.40.50.720">
    <property type="entry name" value="NAD(P)-binding Rossmann-like Domain"/>
    <property type="match status" value="1"/>
</dbReference>
<evidence type="ECO:0000256" key="1">
    <source>
        <dbReference type="ARBA" id="ARBA00023002"/>
    </source>
</evidence>
<dbReference type="SUPFAM" id="SSF50129">
    <property type="entry name" value="GroES-like"/>
    <property type="match status" value="1"/>
</dbReference>
<dbReference type="InterPro" id="IPR041694">
    <property type="entry name" value="ADH_N_2"/>
</dbReference>
<evidence type="ECO:0000313" key="5">
    <source>
        <dbReference type="Proteomes" id="UP001497512"/>
    </source>
</evidence>
<organism evidence="4 5">
    <name type="scientific">Sphagnum troendelagicum</name>
    <dbReference type="NCBI Taxonomy" id="128251"/>
    <lineage>
        <taxon>Eukaryota</taxon>
        <taxon>Viridiplantae</taxon>
        <taxon>Streptophyta</taxon>
        <taxon>Embryophyta</taxon>
        <taxon>Bryophyta</taxon>
        <taxon>Sphagnophytina</taxon>
        <taxon>Sphagnopsida</taxon>
        <taxon>Sphagnales</taxon>
        <taxon>Sphagnaceae</taxon>
        <taxon>Sphagnum</taxon>
    </lineage>
</organism>
<sequence length="349" mass="38507">MSSLEVPEVSNKQVIFKNYVVGKVKESDLEIRTSQLRLELPEDGTNDVLVKNLYLSADPYMRPRMKEDYTSYIPPFTPGKPIDGYGVSKVVLSKNPAFKEGDYVTSFTRWEEYSVIPGGNGLKVIDTSESVPLSYYLGCLGMPGFTAYVGLYEILKPKQGETIYVSAASGAVGQLVGQLAKLAGLYVVGSAGSQQKIDLLKEKLGYDAAFNYKQETDYNAALKKYCPQGIDLCFENVGGKMLEAVLDNMKTYGRIAICGMVSQYDKDETAGASNLSKIVTSRLTVQGFLQSDYLHLQPQFIEKMMTYLKERKIVYVEDLDEGLESAVGAFIKLLKGGNVGKQIVRVAIN</sequence>
<accession>A0ABP0U0V3</accession>
<evidence type="ECO:0000259" key="3">
    <source>
        <dbReference type="Pfam" id="PF16884"/>
    </source>
</evidence>
<dbReference type="InterPro" id="IPR013149">
    <property type="entry name" value="ADH-like_C"/>
</dbReference>
<feature type="domain" description="Alcohol dehydrogenase-like C-terminal" evidence="2">
    <location>
        <begin position="171"/>
        <end position="292"/>
    </location>
</feature>
<reference evidence="4" key="1">
    <citation type="submission" date="2024-02" db="EMBL/GenBank/DDBJ databases">
        <authorList>
            <consortium name="ELIXIR-Norway"/>
            <consortium name="Elixir Norway"/>
        </authorList>
    </citation>
    <scope>NUCLEOTIDE SEQUENCE</scope>
</reference>
<dbReference type="PANTHER" id="PTHR43205:SF7">
    <property type="entry name" value="PROSTAGLANDIN REDUCTASE 1"/>
    <property type="match status" value="1"/>
</dbReference>
<dbReference type="CDD" id="cd08295">
    <property type="entry name" value="double_bond_reductase_like"/>
    <property type="match status" value="1"/>
</dbReference>
<dbReference type="InterPro" id="IPR045010">
    <property type="entry name" value="MDR_fam"/>
</dbReference>
<dbReference type="Pfam" id="PF00107">
    <property type="entry name" value="ADH_zinc_N"/>
    <property type="match status" value="1"/>
</dbReference>
<dbReference type="EMBL" id="OZ019909">
    <property type="protein sequence ID" value="CAK9209675.1"/>
    <property type="molecule type" value="Genomic_DNA"/>
</dbReference>
<dbReference type="SUPFAM" id="SSF51735">
    <property type="entry name" value="NAD(P)-binding Rossmann-fold domains"/>
    <property type="match status" value="1"/>
</dbReference>